<dbReference type="InterPro" id="IPR008220">
    <property type="entry name" value="HAT_MetX-like"/>
</dbReference>
<keyword evidence="2" id="KW-0808">Transferase</keyword>
<dbReference type="AlphaFoldDB" id="A0AAW0A0Q6"/>
<dbReference type="GO" id="GO:0009086">
    <property type="term" value="P:methionine biosynthetic process"/>
    <property type="evidence" value="ECO:0007669"/>
    <property type="project" value="TreeGrafter"/>
</dbReference>
<evidence type="ECO:0000256" key="3">
    <source>
        <dbReference type="PIRSR" id="PIRSR000443-1"/>
    </source>
</evidence>
<dbReference type="GO" id="GO:0004414">
    <property type="term" value="F:homoserine O-acetyltransferase activity"/>
    <property type="evidence" value="ECO:0007669"/>
    <property type="project" value="TreeGrafter"/>
</dbReference>
<dbReference type="Proteomes" id="UP001362999">
    <property type="component" value="Unassembled WGS sequence"/>
</dbReference>
<dbReference type="InterPro" id="IPR029058">
    <property type="entry name" value="AB_hydrolase_fold"/>
</dbReference>
<dbReference type="PANTHER" id="PTHR32268">
    <property type="entry name" value="HOMOSERINE O-ACETYLTRANSFERASE"/>
    <property type="match status" value="1"/>
</dbReference>
<proteinExistence type="inferred from homology"/>
<reference evidence="5 6" key="1">
    <citation type="journal article" date="2024" name="J Genomics">
        <title>Draft genome sequencing and assembly of Favolaschia claudopus CIRM-BRFM 2984 isolated from oak limbs.</title>
        <authorList>
            <person name="Navarro D."/>
            <person name="Drula E."/>
            <person name="Chaduli D."/>
            <person name="Cazenave R."/>
            <person name="Ahrendt S."/>
            <person name="Wang J."/>
            <person name="Lipzen A."/>
            <person name="Daum C."/>
            <person name="Barry K."/>
            <person name="Grigoriev I.V."/>
            <person name="Favel A."/>
            <person name="Rosso M.N."/>
            <person name="Martin F."/>
        </authorList>
    </citation>
    <scope>NUCLEOTIDE SEQUENCE [LARGE SCALE GENOMIC DNA]</scope>
    <source>
        <strain evidence="5 6">CIRM-BRFM 2984</strain>
    </source>
</reference>
<dbReference type="PANTHER" id="PTHR32268:SF11">
    <property type="entry name" value="HOMOSERINE O-ACETYLTRANSFERASE"/>
    <property type="match status" value="1"/>
</dbReference>
<dbReference type="NCBIfam" id="TIGR01392">
    <property type="entry name" value="homoserO_Ac_trn"/>
    <property type="match status" value="1"/>
</dbReference>
<organism evidence="5 6">
    <name type="scientific">Favolaschia claudopus</name>
    <dbReference type="NCBI Taxonomy" id="2862362"/>
    <lineage>
        <taxon>Eukaryota</taxon>
        <taxon>Fungi</taxon>
        <taxon>Dikarya</taxon>
        <taxon>Basidiomycota</taxon>
        <taxon>Agaricomycotina</taxon>
        <taxon>Agaricomycetes</taxon>
        <taxon>Agaricomycetidae</taxon>
        <taxon>Agaricales</taxon>
        <taxon>Marasmiineae</taxon>
        <taxon>Mycenaceae</taxon>
        <taxon>Favolaschia</taxon>
    </lineage>
</organism>
<sequence length="377" mass="41863">MSLRSKKQSVFTVSEFTLDSGFTLPRVDVAYCTWGSLNTARNNVMLICHPFTGCADVEKWWLPLMDHGKAFDPSRWFIFCANVLGSPFGTTSPLSFNPCTGKPYGPEFPCTTIRDDVRLHRMVLDHLGISQVAVAVGGSMGGMTVLEWQLCFPGFVQRAIPMATCAKQSAWCIAWGEVKRQIISSDRAFKGGYYARDRPPLQGLAAARMAGLLTYRSSASYEDRFGRKIQRGTGCDISTDVKAESKYDTGRPLYAAQSYLRYKGSSFAPTFDANCYLHIVSKMDTHDITRDRVSADLDEDAALFAVLGTMPRRPLIISIESDVLCPPQEQKLLAAGIPEAEFVNIASIAGHDGFLVESELINDAVLKYLRREFSMFY</sequence>
<dbReference type="Gene3D" id="3.40.50.1820">
    <property type="entry name" value="alpha/beta hydrolase"/>
    <property type="match status" value="1"/>
</dbReference>
<accession>A0AAW0A0Q6</accession>
<dbReference type="SUPFAM" id="SSF53474">
    <property type="entry name" value="alpha/beta-Hydrolases"/>
    <property type="match status" value="1"/>
</dbReference>
<dbReference type="EMBL" id="JAWWNJ010000096">
    <property type="protein sequence ID" value="KAK6996801.1"/>
    <property type="molecule type" value="Genomic_DNA"/>
</dbReference>
<protein>
    <submittedName>
        <fullName evidence="5">Homoserine O-acetyltransferase</fullName>
    </submittedName>
</protein>
<dbReference type="NCBIfam" id="NF001209">
    <property type="entry name" value="PRK00175.1"/>
    <property type="match status" value="1"/>
</dbReference>
<comment type="caution">
    <text evidence="5">The sequence shown here is derived from an EMBL/GenBank/DDBJ whole genome shotgun (WGS) entry which is preliminary data.</text>
</comment>
<keyword evidence="6" id="KW-1185">Reference proteome</keyword>
<dbReference type="InterPro" id="IPR000073">
    <property type="entry name" value="AB_hydrolase_1"/>
</dbReference>
<evidence type="ECO:0000256" key="2">
    <source>
        <dbReference type="ARBA" id="ARBA00022679"/>
    </source>
</evidence>
<feature type="active site" evidence="3">
    <location>
        <position position="322"/>
    </location>
</feature>
<feature type="active site" evidence="3">
    <location>
        <position position="351"/>
    </location>
</feature>
<evidence type="ECO:0000256" key="1">
    <source>
        <dbReference type="ARBA" id="ARBA00006886"/>
    </source>
</evidence>
<feature type="active site" description="Nucleophile" evidence="3">
    <location>
        <position position="139"/>
    </location>
</feature>
<name>A0AAW0A0Q6_9AGAR</name>
<gene>
    <name evidence="5" type="ORF">R3P38DRAFT_2565457</name>
</gene>
<dbReference type="HAMAP" id="MF_00296">
    <property type="entry name" value="MetX_acyltransf"/>
    <property type="match status" value="1"/>
</dbReference>
<evidence type="ECO:0000313" key="6">
    <source>
        <dbReference type="Proteomes" id="UP001362999"/>
    </source>
</evidence>
<evidence type="ECO:0000259" key="4">
    <source>
        <dbReference type="Pfam" id="PF00561"/>
    </source>
</evidence>
<feature type="domain" description="AB hydrolase-1" evidence="4">
    <location>
        <begin position="43"/>
        <end position="357"/>
    </location>
</feature>
<dbReference type="Pfam" id="PF00561">
    <property type="entry name" value="Abhydrolase_1"/>
    <property type="match status" value="1"/>
</dbReference>
<dbReference type="GO" id="GO:0009092">
    <property type="term" value="P:homoserine metabolic process"/>
    <property type="evidence" value="ECO:0007669"/>
    <property type="project" value="TreeGrafter"/>
</dbReference>
<dbReference type="PIRSF" id="PIRSF000443">
    <property type="entry name" value="Homoser_Ac_trans"/>
    <property type="match status" value="1"/>
</dbReference>
<evidence type="ECO:0000313" key="5">
    <source>
        <dbReference type="EMBL" id="KAK6996801.1"/>
    </source>
</evidence>
<comment type="similarity">
    <text evidence="1">Belongs to the AB hydrolase superfamily. MetX family.</text>
</comment>